<dbReference type="PATRIC" id="fig|518642.10.peg.5539"/>
<evidence type="ECO:0000256" key="6">
    <source>
        <dbReference type="ARBA" id="ARBA00023136"/>
    </source>
</evidence>
<keyword evidence="3 7" id="KW-0812">Transmembrane</keyword>
<keyword evidence="12" id="KW-1185">Reference proteome</keyword>
<dbReference type="Proteomes" id="UP000176005">
    <property type="component" value="Unassembled WGS sequence"/>
</dbReference>
<dbReference type="InterPro" id="IPR003918">
    <property type="entry name" value="NADH_UbQ_OxRdtase"/>
</dbReference>
<comment type="caution">
    <text evidence="11">The sequence shown here is derived from an EMBL/GenBank/DDBJ whole genome shotgun (WGS) entry which is preliminary data.</text>
</comment>
<evidence type="ECO:0000256" key="7">
    <source>
        <dbReference type="RuleBase" id="RU000320"/>
    </source>
</evidence>
<feature type="transmembrane region" description="Helical" evidence="9">
    <location>
        <begin position="73"/>
        <end position="97"/>
    </location>
</feature>
<protein>
    <submittedName>
        <fullName evidence="11">Hydrogenase</fullName>
    </submittedName>
</protein>
<feature type="transmembrane region" description="Helical" evidence="9">
    <location>
        <begin position="505"/>
        <end position="527"/>
    </location>
</feature>
<dbReference type="InterPro" id="IPR052175">
    <property type="entry name" value="ComplexI-like_HydComp"/>
</dbReference>
<dbReference type="GO" id="GO:0008137">
    <property type="term" value="F:NADH dehydrogenase (ubiquinone) activity"/>
    <property type="evidence" value="ECO:0007669"/>
    <property type="project" value="InterPro"/>
</dbReference>
<keyword evidence="2" id="KW-1003">Cell membrane</keyword>
<evidence type="ECO:0000259" key="10">
    <source>
        <dbReference type="Pfam" id="PF00361"/>
    </source>
</evidence>
<evidence type="ECO:0000256" key="1">
    <source>
        <dbReference type="ARBA" id="ARBA00004651"/>
    </source>
</evidence>
<feature type="transmembrane region" description="Helical" evidence="9">
    <location>
        <begin position="322"/>
        <end position="340"/>
    </location>
</feature>
<evidence type="ECO:0000313" key="12">
    <source>
        <dbReference type="Proteomes" id="UP000176005"/>
    </source>
</evidence>
<keyword evidence="6 9" id="KW-0472">Membrane</keyword>
<dbReference type="PANTHER" id="PTHR42682:SF5">
    <property type="entry name" value="HYDROGENASE-4 COMPONENT F"/>
    <property type="match status" value="1"/>
</dbReference>
<dbReference type="PRINTS" id="PR01437">
    <property type="entry name" value="NUOXDRDTASE4"/>
</dbReference>
<dbReference type="PANTHER" id="PTHR42682">
    <property type="entry name" value="HYDROGENASE-4 COMPONENT F"/>
    <property type="match status" value="1"/>
</dbReference>
<dbReference type="GO" id="GO:0005886">
    <property type="term" value="C:plasma membrane"/>
    <property type="evidence" value="ECO:0007669"/>
    <property type="project" value="UniProtKB-SubCell"/>
</dbReference>
<feature type="transmembrane region" description="Helical" evidence="9">
    <location>
        <begin position="109"/>
        <end position="129"/>
    </location>
</feature>
<dbReference type="GO" id="GO:0016491">
    <property type="term" value="F:oxidoreductase activity"/>
    <property type="evidence" value="ECO:0007669"/>
    <property type="project" value="UniProtKB-KW"/>
</dbReference>
<feature type="transmembrane region" description="Helical" evidence="9">
    <location>
        <begin position="164"/>
        <end position="188"/>
    </location>
</feature>
<keyword evidence="4 9" id="KW-1133">Transmembrane helix</keyword>
<feature type="transmembrane region" description="Helical" evidence="9">
    <location>
        <begin position="6"/>
        <end position="26"/>
    </location>
</feature>
<proteinExistence type="predicted"/>
<dbReference type="GO" id="GO:0042773">
    <property type="term" value="P:ATP synthesis coupled electron transport"/>
    <property type="evidence" value="ECO:0007669"/>
    <property type="project" value="InterPro"/>
</dbReference>
<feature type="transmembrane region" description="Helical" evidence="9">
    <location>
        <begin position="38"/>
        <end position="61"/>
    </location>
</feature>
<feature type="domain" description="NADH:quinone oxidoreductase/Mrp antiporter transmembrane" evidence="10">
    <location>
        <begin position="132"/>
        <end position="417"/>
    </location>
</feature>
<evidence type="ECO:0000256" key="2">
    <source>
        <dbReference type="ARBA" id="ARBA00022475"/>
    </source>
</evidence>
<feature type="transmembrane region" description="Helical" evidence="9">
    <location>
        <begin position="281"/>
        <end position="302"/>
    </location>
</feature>
<evidence type="ECO:0000256" key="4">
    <source>
        <dbReference type="ARBA" id="ARBA00022989"/>
    </source>
</evidence>
<evidence type="ECO:0000256" key="3">
    <source>
        <dbReference type="ARBA" id="ARBA00022692"/>
    </source>
</evidence>
<dbReference type="InterPro" id="IPR001750">
    <property type="entry name" value="ND/Mrp_TM"/>
</dbReference>
<dbReference type="Pfam" id="PF00361">
    <property type="entry name" value="Proton_antipo_M"/>
    <property type="match status" value="1"/>
</dbReference>
<sequence>MNAHASALWLCAPVAVPLAVAALYAAARRRPLTPWAALVSPAAVLGSAAALSSSAAGGGAVPALGGLLRADALTVWMLLAVGAVALPACAAGPAYLAGERAAGRGGERFVRRYQVLVHLFLGAMCTAVLTANLGVLWAAVEATTIVTAFLVGHRRTRASVEAAWKYVVICSAGIALAFLGIVLIHHAARAAGVPEESALHWPTLLAYADHFDPPVIRLATALVLLGFGAKAGLVPLHAWLPDAHSQAPAPVSALMSGVLLSVSFMAVLRCKAIADAALGTGYTRVLLTAMALLTLALAAGLLLGQRDYKRMLAYSSMEHMSLIALGAAVGTPLALSAVLLHITGHGLAKTVAFCSSGHLLQLRGTSRIDGIRGLLAQAPALGAAFGLAVLALLGLPPFSLFASELGIVRAGFAAGLGGPTAVALVLVLIAFGALSARTARMLLDGRPVPSPTPADAPSFVPERPEGSRGEGPVAAAGSGTAGSRTAVLPVAGARPPETEARPVRLGFAAGLPLVLSLSACAVLGVAAGPLTRLLAAGAAVIGGQ</sequence>
<reference evidence="11 12" key="1">
    <citation type="journal article" date="2016" name="Front. Microbiol.">
        <title>Comparative Genomics Analysis of Streptomyces Species Reveals Their Adaptation to the Marine Environment and Their Diversity at the Genomic Level.</title>
        <authorList>
            <person name="Tian X."/>
            <person name="Zhang Z."/>
            <person name="Yang T."/>
            <person name="Chen M."/>
            <person name="Li J."/>
            <person name="Chen F."/>
            <person name="Yang J."/>
            <person name="Li W."/>
            <person name="Zhang B."/>
            <person name="Zhang Z."/>
            <person name="Wu J."/>
            <person name="Zhang C."/>
            <person name="Long L."/>
            <person name="Xiao J."/>
        </authorList>
    </citation>
    <scope>NUCLEOTIDE SEQUENCE [LARGE SCALE GENOMIC DNA]</scope>
    <source>
        <strain evidence="11 12">SCSIO 10429</strain>
    </source>
</reference>
<keyword evidence="5" id="KW-0560">Oxidoreductase</keyword>
<evidence type="ECO:0000256" key="9">
    <source>
        <dbReference type="SAM" id="Phobius"/>
    </source>
</evidence>
<organism evidence="11 12">
    <name type="scientific">Streptomyces nanshensis</name>
    <dbReference type="NCBI Taxonomy" id="518642"/>
    <lineage>
        <taxon>Bacteria</taxon>
        <taxon>Bacillati</taxon>
        <taxon>Actinomycetota</taxon>
        <taxon>Actinomycetes</taxon>
        <taxon>Kitasatosporales</taxon>
        <taxon>Streptomycetaceae</taxon>
        <taxon>Streptomyces</taxon>
    </lineage>
</organism>
<dbReference type="RefSeq" id="WP_070019236.1">
    <property type="nucleotide sequence ID" value="NZ_LJGW01000406.1"/>
</dbReference>
<feature type="transmembrane region" description="Helical" evidence="9">
    <location>
        <begin position="374"/>
        <end position="395"/>
    </location>
</feature>
<dbReference type="EMBL" id="LJGW01000406">
    <property type="protein sequence ID" value="OEV08712.1"/>
    <property type="molecule type" value="Genomic_DNA"/>
</dbReference>
<feature type="transmembrane region" description="Helical" evidence="9">
    <location>
        <begin position="251"/>
        <end position="269"/>
    </location>
</feature>
<comment type="subcellular location">
    <subcellularLocation>
        <location evidence="1">Cell membrane</location>
        <topology evidence="1">Multi-pass membrane protein</topology>
    </subcellularLocation>
    <subcellularLocation>
        <location evidence="7">Membrane</location>
        <topology evidence="7">Multi-pass membrane protein</topology>
    </subcellularLocation>
</comment>
<name>A0A1E7KXQ2_9ACTN</name>
<feature type="region of interest" description="Disordered" evidence="8">
    <location>
        <begin position="446"/>
        <end position="482"/>
    </location>
</feature>
<evidence type="ECO:0000256" key="8">
    <source>
        <dbReference type="SAM" id="MobiDB-lite"/>
    </source>
</evidence>
<dbReference type="AlphaFoldDB" id="A0A1E7KXQ2"/>
<accession>A0A1E7KXQ2</accession>
<gene>
    <name evidence="11" type="ORF">AN218_25255</name>
</gene>
<evidence type="ECO:0000256" key="5">
    <source>
        <dbReference type="ARBA" id="ARBA00023002"/>
    </source>
</evidence>
<evidence type="ECO:0000313" key="11">
    <source>
        <dbReference type="EMBL" id="OEV08712.1"/>
    </source>
</evidence>
<feature type="transmembrane region" description="Helical" evidence="9">
    <location>
        <begin position="215"/>
        <end position="239"/>
    </location>
</feature>
<feature type="transmembrane region" description="Helical" evidence="9">
    <location>
        <begin position="407"/>
        <end position="434"/>
    </location>
</feature>